<evidence type="ECO:0000256" key="14">
    <source>
        <dbReference type="ARBA" id="ARBA00023136"/>
    </source>
</evidence>
<proteinExistence type="inferred from homology"/>
<dbReference type="PROSITE" id="PS50011">
    <property type="entry name" value="PROTEIN_KINASE_DOM"/>
    <property type="match status" value="1"/>
</dbReference>
<keyword evidence="8 20" id="KW-0732">Signal</keyword>
<keyword evidence="11" id="KW-0418">Kinase</keyword>
<dbReference type="InterPro" id="IPR001245">
    <property type="entry name" value="Ser-Thr/Tyr_kinase_cat_dom"/>
</dbReference>
<dbReference type="InterPro" id="IPR001611">
    <property type="entry name" value="Leu-rich_rpt"/>
</dbReference>
<evidence type="ECO:0000256" key="16">
    <source>
        <dbReference type="ARBA" id="ARBA00023180"/>
    </source>
</evidence>
<dbReference type="Gene3D" id="1.10.510.10">
    <property type="entry name" value="Transferase(Phosphotransferase) domain 1"/>
    <property type="match status" value="2"/>
</dbReference>
<dbReference type="AlphaFoldDB" id="A0A087HNI2"/>
<evidence type="ECO:0000256" key="19">
    <source>
        <dbReference type="SAM" id="Phobius"/>
    </source>
</evidence>
<evidence type="ECO:0000256" key="1">
    <source>
        <dbReference type="ARBA" id="ARBA00004479"/>
    </source>
</evidence>
<evidence type="ECO:0000256" key="18">
    <source>
        <dbReference type="ARBA" id="ARBA00048679"/>
    </source>
</evidence>
<keyword evidence="10" id="KW-0547">Nucleotide-binding</keyword>
<evidence type="ECO:0000256" key="20">
    <source>
        <dbReference type="SAM" id="SignalP"/>
    </source>
</evidence>
<evidence type="ECO:0000256" key="2">
    <source>
        <dbReference type="ARBA" id="ARBA00009592"/>
    </source>
</evidence>
<keyword evidence="7 19" id="KW-0812">Transmembrane</keyword>
<evidence type="ECO:0000256" key="13">
    <source>
        <dbReference type="ARBA" id="ARBA00022989"/>
    </source>
</evidence>
<name>A0A087HNI2_ARAAL</name>
<reference evidence="23" key="1">
    <citation type="journal article" date="2015" name="Nat. Plants">
        <title>Genome expansion of Arabis alpina linked with retrotransposition and reduced symmetric DNA methylation.</title>
        <authorList>
            <person name="Willing E.M."/>
            <person name="Rawat V."/>
            <person name="Mandakova T."/>
            <person name="Maumus F."/>
            <person name="James G.V."/>
            <person name="Nordstroem K.J."/>
            <person name="Becker C."/>
            <person name="Warthmann N."/>
            <person name="Chica C."/>
            <person name="Szarzynska B."/>
            <person name="Zytnicki M."/>
            <person name="Albani M.C."/>
            <person name="Kiefer C."/>
            <person name="Bergonzi S."/>
            <person name="Castaings L."/>
            <person name="Mateos J.L."/>
            <person name="Berns M.C."/>
            <person name="Bujdoso N."/>
            <person name="Piofczyk T."/>
            <person name="de Lorenzo L."/>
            <person name="Barrero-Sicilia C."/>
            <person name="Mateos I."/>
            <person name="Piednoel M."/>
            <person name="Hagmann J."/>
            <person name="Chen-Min-Tao R."/>
            <person name="Iglesias-Fernandez R."/>
            <person name="Schuster S.C."/>
            <person name="Alonso-Blanco C."/>
            <person name="Roudier F."/>
            <person name="Carbonero P."/>
            <person name="Paz-Ares J."/>
            <person name="Davis S.J."/>
            <person name="Pecinka A."/>
            <person name="Quesneville H."/>
            <person name="Colot V."/>
            <person name="Lysak M.A."/>
            <person name="Weigel D."/>
            <person name="Coupland G."/>
            <person name="Schneeberger K."/>
        </authorList>
    </citation>
    <scope>NUCLEOTIDE SEQUENCE [LARGE SCALE GENOMIC DNA]</scope>
    <source>
        <strain evidence="23">cv. Pajares</strain>
    </source>
</reference>
<dbReference type="PANTHER" id="PTHR48006:SF73">
    <property type="entry name" value="PROTEIN KINASE DOMAIN-CONTAINING PROTEIN"/>
    <property type="match status" value="1"/>
</dbReference>
<keyword evidence="15" id="KW-0675">Receptor</keyword>
<dbReference type="Pfam" id="PF13855">
    <property type="entry name" value="LRR_8"/>
    <property type="match status" value="1"/>
</dbReference>
<feature type="transmembrane region" description="Helical" evidence="19">
    <location>
        <begin position="350"/>
        <end position="373"/>
    </location>
</feature>
<dbReference type="InterPro" id="IPR000719">
    <property type="entry name" value="Prot_kinase_dom"/>
</dbReference>
<dbReference type="Gene3D" id="3.30.200.20">
    <property type="entry name" value="Phosphorylase Kinase, domain 1"/>
    <property type="match status" value="1"/>
</dbReference>
<protein>
    <recommendedName>
        <fullName evidence="3">non-specific serine/threonine protein kinase</fullName>
        <ecNumber evidence="3">2.7.11.1</ecNumber>
    </recommendedName>
</protein>
<sequence length="722" mass="79325">MQNISKSHAFSLTFLLLLPLFSESQLTSSESRTLLEIQKHLQYPPILRSWTNLTNFCYLPSSPSFKILCFNDHVTELTVTGNRTVKLSGTFSSDSLFTVLTRLSNLTTLSLVSLGISGPLPPKIIRLSSSLQSLNLSSNFISGKIPKEISSLKNLRSLVLENNLFNGSVPDLRGLWNLQELNVGGNKLGPEVVPLLASNLINVSLKNNSFGSKIPEQIKKLNKLQSLDLSSNKFIGSIPRFLFSLPSLQNLSLTQNLFSGSLPNSSLCSSKLRMLDISRNLLTGKLPSCLSSKNLTVIYTFNCLSVTGSPLAKYQRPVSFCENEAKQAAANVKSDNKDHEKKEEDKGIELGLVIGIIIGVVLVSAVVAGLVLFRMRKSKSNEEPFEANNVDKVSVCSTAARSTALKTVPDPRRVPQTMRSAVIGLSPYRVFTLEELEETTNNFDAANLYGEQLYKGCLREGIAVTVRCIKLKQKSSTQNLAQQMEVLSKLRHMHLVSVLGHCIVTYQDHHPYAGSTIFIVQEYISNGSLRDHLTDGIKKEMLKWPQRMSIAIGVARGIQFLHTGVAPGIFGNNLEIENVLLDETLTVKLSGYTIPLPSKVGAESPSNEDGEKEDVYQFGVILLQIITGKVMAAASSELGSLKLQLENGLRDEPSVLRSLADPSVRGTYAYESLRTTVEFAINCLCEDQKKRPSIEDVVWNLQYTIQVQQGWTSSGNLGVGGT</sequence>
<dbReference type="Gramene" id="KFK43684">
    <property type="protein sequence ID" value="KFK43684"/>
    <property type="gene ID" value="AALP_AA1G159700"/>
</dbReference>
<dbReference type="FunFam" id="1.10.510.10:FF:000431">
    <property type="entry name" value="Putative inactive leucine-rich repeat receptor-like protein kinase"/>
    <property type="match status" value="1"/>
</dbReference>
<evidence type="ECO:0000256" key="11">
    <source>
        <dbReference type="ARBA" id="ARBA00022777"/>
    </source>
</evidence>
<evidence type="ECO:0000313" key="23">
    <source>
        <dbReference type="Proteomes" id="UP000029120"/>
    </source>
</evidence>
<evidence type="ECO:0000256" key="17">
    <source>
        <dbReference type="ARBA" id="ARBA00047899"/>
    </source>
</evidence>
<gene>
    <name evidence="22" type="ordered locus">AALP_Aa1g159700</name>
</gene>
<dbReference type="OrthoDB" id="676979at2759"/>
<dbReference type="SUPFAM" id="SSF52058">
    <property type="entry name" value="L domain-like"/>
    <property type="match status" value="1"/>
</dbReference>
<dbReference type="InterPro" id="IPR051824">
    <property type="entry name" value="LRR_Rcpt-Like_S/T_Kinase"/>
</dbReference>
<evidence type="ECO:0000256" key="3">
    <source>
        <dbReference type="ARBA" id="ARBA00012513"/>
    </source>
</evidence>
<dbReference type="OMA" id="EPFEANN"/>
<feature type="chain" id="PRO_5001823435" description="non-specific serine/threonine protein kinase" evidence="20">
    <location>
        <begin position="25"/>
        <end position="722"/>
    </location>
</feature>
<keyword evidence="4" id="KW-0723">Serine/threonine-protein kinase</keyword>
<feature type="signal peptide" evidence="20">
    <location>
        <begin position="1"/>
        <end position="24"/>
    </location>
</feature>
<dbReference type="GO" id="GO:0016020">
    <property type="term" value="C:membrane"/>
    <property type="evidence" value="ECO:0007669"/>
    <property type="project" value="UniProtKB-SubCell"/>
</dbReference>
<organism evidence="22 23">
    <name type="scientific">Arabis alpina</name>
    <name type="common">Alpine rock-cress</name>
    <dbReference type="NCBI Taxonomy" id="50452"/>
    <lineage>
        <taxon>Eukaryota</taxon>
        <taxon>Viridiplantae</taxon>
        <taxon>Streptophyta</taxon>
        <taxon>Embryophyta</taxon>
        <taxon>Tracheophyta</taxon>
        <taxon>Spermatophyta</taxon>
        <taxon>Magnoliopsida</taxon>
        <taxon>eudicotyledons</taxon>
        <taxon>Gunneridae</taxon>
        <taxon>Pentapetalae</taxon>
        <taxon>rosids</taxon>
        <taxon>malvids</taxon>
        <taxon>Brassicales</taxon>
        <taxon>Brassicaceae</taxon>
        <taxon>Arabideae</taxon>
        <taxon>Arabis</taxon>
    </lineage>
</organism>
<evidence type="ECO:0000256" key="6">
    <source>
        <dbReference type="ARBA" id="ARBA00022679"/>
    </source>
</evidence>
<comment type="catalytic activity">
    <reaction evidence="18">
        <text>L-seryl-[protein] + ATP = O-phospho-L-seryl-[protein] + ADP + H(+)</text>
        <dbReference type="Rhea" id="RHEA:17989"/>
        <dbReference type="Rhea" id="RHEA-COMP:9863"/>
        <dbReference type="Rhea" id="RHEA-COMP:11604"/>
        <dbReference type="ChEBI" id="CHEBI:15378"/>
        <dbReference type="ChEBI" id="CHEBI:29999"/>
        <dbReference type="ChEBI" id="CHEBI:30616"/>
        <dbReference type="ChEBI" id="CHEBI:83421"/>
        <dbReference type="ChEBI" id="CHEBI:456216"/>
        <dbReference type="EC" id="2.7.11.1"/>
    </reaction>
</comment>
<comment type="similarity">
    <text evidence="2">Belongs to the RLP family.</text>
</comment>
<dbReference type="FunFam" id="3.80.10.10:FF:000041">
    <property type="entry name" value="LRR receptor-like serine/threonine-protein kinase ERECTA"/>
    <property type="match status" value="1"/>
</dbReference>
<keyword evidence="23" id="KW-1185">Reference proteome</keyword>
<dbReference type="InterPro" id="IPR032675">
    <property type="entry name" value="LRR_dom_sf"/>
</dbReference>
<evidence type="ECO:0000256" key="10">
    <source>
        <dbReference type="ARBA" id="ARBA00022741"/>
    </source>
</evidence>
<evidence type="ECO:0000256" key="7">
    <source>
        <dbReference type="ARBA" id="ARBA00022692"/>
    </source>
</evidence>
<dbReference type="Proteomes" id="UP000029120">
    <property type="component" value="Chromosome 1"/>
</dbReference>
<comment type="catalytic activity">
    <reaction evidence="17">
        <text>L-threonyl-[protein] + ATP = O-phospho-L-threonyl-[protein] + ADP + H(+)</text>
        <dbReference type="Rhea" id="RHEA:46608"/>
        <dbReference type="Rhea" id="RHEA-COMP:11060"/>
        <dbReference type="Rhea" id="RHEA-COMP:11605"/>
        <dbReference type="ChEBI" id="CHEBI:15378"/>
        <dbReference type="ChEBI" id="CHEBI:30013"/>
        <dbReference type="ChEBI" id="CHEBI:30616"/>
        <dbReference type="ChEBI" id="CHEBI:61977"/>
        <dbReference type="ChEBI" id="CHEBI:456216"/>
        <dbReference type="EC" id="2.7.11.1"/>
    </reaction>
</comment>
<accession>A0A087HNI2</accession>
<dbReference type="Gene3D" id="3.80.10.10">
    <property type="entry name" value="Ribonuclease Inhibitor"/>
    <property type="match status" value="2"/>
</dbReference>
<evidence type="ECO:0000256" key="5">
    <source>
        <dbReference type="ARBA" id="ARBA00022614"/>
    </source>
</evidence>
<keyword evidence="16" id="KW-0325">Glycoprotein</keyword>
<dbReference type="Pfam" id="PF07714">
    <property type="entry name" value="PK_Tyr_Ser-Thr"/>
    <property type="match status" value="1"/>
</dbReference>
<evidence type="ECO:0000256" key="4">
    <source>
        <dbReference type="ARBA" id="ARBA00022527"/>
    </source>
</evidence>
<dbReference type="PROSITE" id="PS51450">
    <property type="entry name" value="LRR"/>
    <property type="match status" value="1"/>
</dbReference>
<keyword evidence="5" id="KW-0433">Leucine-rich repeat</keyword>
<evidence type="ECO:0000313" key="22">
    <source>
        <dbReference type="EMBL" id="KFK43684.1"/>
    </source>
</evidence>
<dbReference type="InterPro" id="IPR011009">
    <property type="entry name" value="Kinase-like_dom_sf"/>
</dbReference>
<dbReference type="GO" id="GO:0005524">
    <property type="term" value="F:ATP binding"/>
    <property type="evidence" value="ECO:0007669"/>
    <property type="project" value="UniProtKB-KW"/>
</dbReference>
<keyword evidence="12" id="KW-0067">ATP-binding</keyword>
<feature type="domain" description="Protein kinase" evidence="21">
    <location>
        <begin position="417"/>
        <end position="705"/>
    </location>
</feature>
<dbReference type="GO" id="GO:0004674">
    <property type="term" value="F:protein serine/threonine kinase activity"/>
    <property type="evidence" value="ECO:0007669"/>
    <property type="project" value="UniProtKB-KW"/>
</dbReference>
<keyword evidence="9" id="KW-0677">Repeat</keyword>
<evidence type="ECO:0000256" key="9">
    <source>
        <dbReference type="ARBA" id="ARBA00022737"/>
    </source>
</evidence>
<comment type="subcellular location">
    <subcellularLocation>
        <location evidence="1">Membrane</location>
        <topology evidence="1">Single-pass type I membrane protein</topology>
    </subcellularLocation>
</comment>
<dbReference type="eggNOG" id="ENOG502QTFC">
    <property type="taxonomic scope" value="Eukaryota"/>
</dbReference>
<evidence type="ECO:0000256" key="8">
    <source>
        <dbReference type="ARBA" id="ARBA00022729"/>
    </source>
</evidence>
<evidence type="ECO:0000256" key="12">
    <source>
        <dbReference type="ARBA" id="ARBA00022840"/>
    </source>
</evidence>
<dbReference type="Pfam" id="PF00560">
    <property type="entry name" value="LRR_1"/>
    <property type="match status" value="1"/>
</dbReference>
<keyword evidence="13 19" id="KW-1133">Transmembrane helix</keyword>
<evidence type="ECO:0000259" key="21">
    <source>
        <dbReference type="PROSITE" id="PS50011"/>
    </source>
</evidence>
<dbReference type="SUPFAM" id="SSF56112">
    <property type="entry name" value="Protein kinase-like (PK-like)"/>
    <property type="match status" value="1"/>
</dbReference>
<dbReference type="EC" id="2.7.11.1" evidence="3"/>
<evidence type="ECO:0000256" key="15">
    <source>
        <dbReference type="ARBA" id="ARBA00023170"/>
    </source>
</evidence>
<dbReference type="PANTHER" id="PTHR48006">
    <property type="entry name" value="LEUCINE-RICH REPEAT-CONTAINING PROTEIN DDB_G0281931-RELATED"/>
    <property type="match status" value="1"/>
</dbReference>
<dbReference type="EMBL" id="CM002869">
    <property type="protein sequence ID" value="KFK43684.1"/>
    <property type="molecule type" value="Genomic_DNA"/>
</dbReference>
<dbReference type="FunFam" id="3.80.10.10:FF:000673">
    <property type="entry name" value="Probable LRR receptor-like serine/threonine-protein kinase At2g02780"/>
    <property type="match status" value="1"/>
</dbReference>
<keyword evidence="6" id="KW-0808">Transferase</keyword>
<keyword evidence="14 19" id="KW-0472">Membrane</keyword>